<evidence type="ECO:0000313" key="2">
    <source>
        <dbReference type="EMBL" id="QCX48226.1"/>
    </source>
</evidence>
<keyword evidence="1" id="KW-0560">Oxidoreductase</keyword>
<accession>A0AA92ID61</accession>
<proteinExistence type="predicted"/>
<dbReference type="InterPro" id="IPR036291">
    <property type="entry name" value="NAD(P)-bd_dom_sf"/>
</dbReference>
<reference evidence="2 3" key="1">
    <citation type="submission" date="2019-04" db="EMBL/GenBank/DDBJ databases">
        <title>Complete Genome of UW386 and Higher Quality Genome of UW700.</title>
        <authorList>
            <person name="Jacobs J."/>
            <person name="Perez A."/>
            <person name="Steidl O."/>
            <person name="Allen C."/>
        </authorList>
    </citation>
    <scope>NUCLEOTIDE SEQUENCE [LARGE SCALE GENOMIC DNA]</scope>
    <source>
        <strain evidence="2 3">UW386</strain>
    </source>
</reference>
<name>A0AA92ID61_RALSL</name>
<dbReference type="EMBL" id="CP039339">
    <property type="protein sequence ID" value="QCX48226.1"/>
    <property type="molecule type" value="Genomic_DNA"/>
</dbReference>
<dbReference type="Proteomes" id="UP000310553">
    <property type="component" value="Chromosome"/>
</dbReference>
<protein>
    <submittedName>
        <fullName evidence="2">SDR family NAD(P)-dependent oxidoreductase</fullName>
    </submittedName>
</protein>
<dbReference type="GO" id="GO:0016491">
    <property type="term" value="F:oxidoreductase activity"/>
    <property type="evidence" value="ECO:0007669"/>
    <property type="project" value="UniProtKB-KW"/>
</dbReference>
<dbReference type="Gene3D" id="3.40.50.720">
    <property type="entry name" value="NAD(P)-binding Rossmann-like Domain"/>
    <property type="match status" value="1"/>
</dbReference>
<gene>
    <name evidence="2" type="ORF">E7Z57_03400</name>
</gene>
<evidence type="ECO:0000313" key="3">
    <source>
        <dbReference type="Proteomes" id="UP000310553"/>
    </source>
</evidence>
<organism evidence="2 3">
    <name type="scientific">Ralstonia solanacearum</name>
    <name type="common">Pseudomonas solanacearum</name>
    <dbReference type="NCBI Taxonomy" id="305"/>
    <lineage>
        <taxon>Bacteria</taxon>
        <taxon>Pseudomonadati</taxon>
        <taxon>Pseudomonadota</taxon>
        <taxon>Betaproteobacteria</taxon>
        <taxon>Burkholderiales</taxon>
        <taxon>Burkholderiaceae</taxon>
        <taxon>Ralstonia</taxon>
        <taxon>Ralstonia solanacearum species complex</taxon>
    </lineage>
</organism>
<dbReference type="PANTHER" id="PTHR43157">
    <property type="entry name" value="PHOSPHATIDYLINOSITOL-GLYCAN BIOSYNTHESIS CLASS F PROTEIN-RELATED"/>
    <property type="match status" value="1"/>
</dbReference>
<dbReference type="PANTHER" id="PTHR43157:SF31">
    <property type="entry name" value="PHOSPHATIDYLINOSITOL-GLYCAN BIOSYNTHESIS CLASS F PROTEIN"/>
    <property type="match status" value="1"/>
</dbReference>
<evidence type="ECO:0000256" key="1">
    <source>
        <dbReference type="ARBA" id="ARBA00023002"/>
    </source>
</evidence>
<dbReference type="InterPro" id="IPR002347">
    <property type="entry name" value="SDR_fam"/>
</dbReference>
<sequence length="317" mass="35017">MSTPLMVRSELLSQNLTGKTYVVTGANSGIGLVTAQQLAKQGATVIMGVRRVNEGTRVAAEIRRETAAAKLVVYQLKLDDLESVRAFAAEVNRNHPELQGLVNNAGVMNTPFGRTKDGFETQFGVNHLGHFLLTNLLMDALKAGAPSRVVNLSSFFHEFAMGRKGEIHFDDLNYERRPFDTWEAYAQSKLANLLHARELGRRLAGTGVTTASVNPGFVRTNLMKMPLPKWLQRLLLLPVQRLIGMIEPWEGAQTTLHALLAPEVEQQSGAYFSQIARYQDKASRVGGWPLRSPNPVALDDDVAERLWNASEALVESK</sequence>
<dbReference type="Pfam" id="PF00106">
    <property type="entry name" value="adh_short"/>
    <property type="match status" value="1"/>
</dbReference>
<dbReference type="SUPFAM" id="SSF51735">
    <property type="entry name" value="NAD(P)-binding Rossmann-fold domains"/>
    <property type="match status" value="1"/>
</dbReference>
<dbReference type="AlphaFoldDB" id="A0AA92ID61"/>
<dbReference type="PRINTS" id="PR00081">
    <property type="entry name" value="GDHRDH"/>
</dbReference>